<gene>
    <name evidence="16 18" type="primary">hisIE</name>
    <name evidence="16" type="synonym">hisI</name>
    <name evidence="18" type="ORF">Q0812_03930</name>
</gene>
<comment type="catalytic activity">
    <reaction evidence="2 16">
        <text>1-(5-phospho-beta-D-ribosyl)-ATP + H2O = 1-(5-phospho-beta-D-ribosyl)-5'-AMP + diphosphate + H(+)</text>
        <dbReference type="Rhea" id="RHEA:22828"/>
        <dbReference type="ChEBI" id="CHEBI:15377"/>
        <dbReference type="ChEBI" id="CHEBI:15378"/>
        <dbReference type="ChEBI" id="CHEBI:33019"/>
        <dbReference type="ChEBI" id="CHEBI:59457"/>
        <dbReference type="ChEBI" id="CHEBI:73183"/>
        <dbReference type="EC" id="3.6.1.31"/>
    </reaction>
</comment>
<dbReference type="Pfam" id="PF01502">
    <property type="entry name" value="PRA-CH"/>
    <property type="match status" value="1"/>
</dbReference>
<comment type="similarity">
    <text evidence="8">Belongs to the PRA-PH family.</text>
</comment>
<evidence type="ECO:0000313" key="18">
    <source>
        <dbReference type="EMBL" id="MDO1558575.1"/>
    </source>
</evidence>
<name>A0ABT8SKF7_9CAUL</name>
<dbReference type="InterPro" id="IPR008179">
    <property type="entry name" value="HisE"/>
</dbReference>
<evidence type="ECO:0000256" key="3">
    <source>
        <dbReference type="ARBA" id="ARBA00004496"/>
    </source>
</evidence>
<evidence type="ECO:0000256" key="14">
    <source>
        <dbReference type="ARBA" id="ARBA00023102"/>
    </source>
</evidence>
<evidence type="ECO:0000256" key="1">
    <source>
        <dbReference type="ARBA" id="ARBA00000024"/>
    </source>
</evidence>
<dbReference type="EC" id="3.6.1.31" evidence="16"/>
<keyword evidence="10 16" id="KW-0028">Amino-acid biosynthesis</keyword>
<feature type="domain" description="Phosphoribosyl-AMP cyclohydrolase" evidence="17">
    <location>
        <begin position="40"/>
        <end position="112"/>
    </location>
</feature>
<keyword evidence="19" id="KW-1185">Reference proteome</keyword>
<evidence type="ECO:0000256" key="7">
    <source>
        <dbReference type="ARBA" id="ARBA00008299"/>
    </source>
</evidence>
<dbReference type="SUPFAM" id="SSF101386">
    <property type="entry name" value="all-alpha NTP pyrophosphatases"/>
    <property type="match status" value="1"/>
</dbReference>
<accession>A0ABT8SKF7</accession>
<evidence type="ECO:0000256" key="10">
    <source>
        <dbReference type="ARBA" id="ARBA00022605"/>
    </source>
</evidence>
<evidence type="ECO:0000313" key="19">
    <source>
        <dbReference type="Proteomes" id="UP001169063"/>
    </source>
</evidence>
<evidence type="ECO:0000259" key="17">
    <source>
        <dbReference type="Pfam" id="PF01502"/>
    </source>
</evidence>
<dbReference type="EC" id="3.5.4.19" evidence="16"/>
<dbReference type="Pfam" id="PF01503">
    <property type="entry name" value="PRA-PH"/>
    <property type="match status" value="1"/>
</dbReference>
<evidence type="ECO:0000256" key="4">
    <source>
        <dbReference type="ARBA" id="ARBA00005169"/>
    </source>
</evidence>
<evidence type="ECO:0000256" key="2">
    <source>
        <dbReference type="ARBA" id="ARBA00001460"/>
    </source>
</evidence>
<evidence type="ECO:0000256" key="8">
    <source>
        <dbReference type="ARBA" id="ARBA00009392"/>
    </source>
</evidence>
<dbReference type="GO" id="GO:0004635">
    <property type="term" value="F:phosphoribosyl-AMP cyclohydrolase activity"/>
    <property type="evidence" value="ECO:0007669"/>
    <property type="project" value="UniProtKB-EC"/>
</dbReference>
<evidence type="ECO:0000256" key="5">
    <source>
        <dbReference type="ARBA" id="ARBA00005204"/>
    </source>
</evidence>
<evidence type="ECO:0000256" key="6">
    <source>
        <dbReference type="ARBA" id="ARBA00007731"/>
    </source>
</evidence>
<dbReference type="InterPro" id="IPR021130">
    <property type="entry name" value="PRib-ATP_PPHydrolase-like"/>
</dbReference>
<keyword evidence="14 16" id="KW-0368">Histidine biosynthesis</keyword>
<dbReference type="HAMAP" id="MF_01019">
    <property type="entry name" value="HisIE"/>
    <property type="match status" value="1"/>
</dbReference>
<sequence length="216" mass="23547">MAHPRTPLTPADLDRLDWDKSADGLLPAVVQDAATLQVLMQAWMNRDALAETLESGEATFWSRSRQARWRKGESSGNRLRLVEVLADCDADSLLVSVRPAGPTCHEGLTSCFGEENAPGLGWLARLEQIIASRRGGDESASYTARLLAEGPMRIAQKVGEEGVEVALAGVAGADRRLVEEAADLLFHLQVLLCARDMTFEAVTDELRRRTVRPAPS</sequence>
<comment type="pathway">
    <text evidence="5 16">Amino-acid biosynthesis; L-histidine biosynthesis; L-histidine from 5-phospho-alpha-D-ribose 1-diphosphate: step 2/9.</text>
</comment>
<dbReference type="NCBIfam" id="TIGR03188">
    <property type="entry name" value="histidine_hisI"/>
    <property type="match status" value="1"/>
</dbReference>
<dbReference type="Gene3D" id="1.10.287.1080">
    <property type="entry name" value="MazG-like"/>
    <property type="match status" value="1"/>
</dbReference>
<dbReference type="EMBL" id="JAUKTR010000001">
    <property type="protein sequence ID" value="MDO1558575.1"/>
    <property type="molecule type" value="Genomic_DNA"/>
</dbReference>
<dbReference type="Proteomes" id="UP001169063">
    <property type="component" value="Unassembled WGS sequence"/>
</dbReference>
<comment type="catalytic activity">
    <reaction evidence="1 16">
        <text>1-(5-phospho-beta-D-ribosyl)-5'-AMP + H2O = 1-(5-phospho-beta-D-ribosyl)-5-[(5-phospho-beta-D-ribosylamino)methylideneamino]imidazole-4-carboxamide</text>
        <dbReference type="Rhea" id="RHEA:20049"/>
        <dbReference type="ChEBI" id="CHEBI:15377"/>
        <dbReference type="ChEBI" id="CHEBI:58435"/>
        <dbReference type="ChEBI" id="CHEBI:59457"/>
        <dbReference type="EC" id="3.5.4.19"/>
    </reaction>
</comment>
<dbReference type="NCBIfam" id="NF000768">
    <property type="entry name" value="PRK00051.1"/>
    <property type="match status" value="1"/>
</dbReference>
<keyword evidence="12 16" id="KW-0378">Hydrolase</keyword>
<keyword evidence="15 16" id="KW-0511">Multifunctional enzyme</keyword>
<proteinExistence type="inferred from homology"/>
<comment type="subcellular location">
    <subcellularLocation>
        <location evidence="3 16">Cytoplasm</location>
    </subcellularLocation>
</comment>
<keyword evidence="11 16" id="KW-0547">Nucleotide-binding</keyword>
<dbReference type="Gene3D" id="3.10.20.810">
    <property type="entry name" value="Phosphoribosyl-AMP cyclohydrolase"/>
    <property type="match status" value="1"/>
</dbReference>
<reference evidence="18" key="1">
    <citation type="submission" date="2023-07" db="EMBL/GenBank/DDBJ databases">
        <title>Brevundimonas soil sp. nov., isolated from the soil of chemical plant.</title>
        <authorList>
            <person name="Wu N."/>
        </authorList>
    </citation>
    <scope>NUCLEOTIDE SEQUENCE</scope>
    <source>
        <strain evidence="18">XZ-24</strain>
    </source>
</reference>
<feature type="region of interest" description="Phosphoribosyl-AMP cyclohydrolase" evidence="16">
    <location>
        <begin position="1"/>
        <end position="122"/>
    </location>
</feature>
<keyword evidence="9 16" id="KW-0963">Cytoplasm</keyword>
<comment type="caution">
    <text evidence="18">The sequence shown here is derived from an EMBL/GenBank/DDBJ whole genome shotgun (WGS) entry which is preliminary data.</text>
</comment>
<evidence type="ECO:0000256" key="11">
    <source>
        <dbReference type="ARBA" id="ARBA00022741"/>
    </source>
</evidence>
<dbReference type="NCBIfam" id="NF002747">
    <property type="entry name" value="PRK02759.1"/>
    <property type="match status" value="1"/>
</dbReference>
<dbReference type="InterPro" id="IPR023019">
    <property type="entry name" value="His_synth_HisIE"/>
</dbReference>
<organism evidence="18 19">
    <name type="scientific">Peiella sedimenti</name>
    <dbReference type="NCBI Taxonomy" id="3061083"/>
    <lineage>
        <taxon>Bacteria</taxon>
        <taxon>Pseudomonadati</taxon>
        <taxon>Pseudomonadota</taxon>
        <taxon>Alphaproteobacteria</taxon>
        <taxon>Caulobacterales</taxon>
        <taxon>Caulobacteraceae</taxon>
        <taxon>Peiella</taxon>
    </lineage>
</organism>
<dbReference type="HAMAP" id="MF_01020">
    <property type="entry name" value="HisE"/>
    <property type="match status" value="1"/>
</dbReference>
<dbReference type="InterPro" id="IPR038019">
    <property type="entry name" value="PRib_AMP_CycHydrolase_sf"/>
</dbReference>
<dbReference type="InterPro" id="IPR002496">
    <property type="entry name" value="PRib_AMP_CycHydrolase_dom"/>
</dbReference>
<evidence type="ECO:0000256" key="12">
    <source>
        <dbReference type="ARBA" id="ARBA00022801"/>
    </source>
</evidence>
<evidence type="ECO:0000256" key="13">
    <source>
        <dbReference type="ARBA" id="ARBA00022840"/>
    </source>
</evidence>
<evidence type="ECO:0000256" key="15">
    <source>
        <dbReference type="ARBA" id="ARBA00023268"/>
    </source>
</evidence>
<comment type="similarity">
    <text evidence="6 16">In the C-terminal section; belongs to the PRA-PH family.</text>
</comment>
<evidence type="ECO:0000256" key="9">
    <source>
        <dbReference type="ARBA" id="ARBA00022490"/>
    </source>
</evidence>
<feature type="region of interest" description="Phosphoribosyl-ATP pyrophosphohydrolase" evidence="16">
    <location>
        <begin position="123"/>
        <end position="216"/>
    </location>
</feature>
<dbReference type="CDD" id="cd11534">
    <property type="entry name" value="NTP-PPase_HisIE_like"/>
    <property type="match status" value="1"/>
</dbReference>
<dbReference type="PANTHER" id="PTHR42945:SF9">
    <property type="entry name" value="HISTIDINE BIOSYNTHESIS BIFUNCTIONAL PROTEIN HISIE"/>
    <property type="match status" value="1"/>
</dbReference>
<dbReference type="RefSeq" id="WP_302108983.1">
    <property type="nucleotide sequence ID" value="NZ_JAUKTR010000001.1"/>
</dbReference>
<keyword evidence="13 16" id="KW-0067">ATP-binding</keyword>
<dbReference type="GO" id="GO:0004636">
    <property type="term" value="F:phosphoribosyl-ATP diphosphatase activity"/>
    <property type="evidence" value="ECO:0007669"/>
    <property type="project" value="UniProtKB-EC"/>
</dbReference>
<protein>
    <recommendedName>
        <fullName evidence="16">Histidine biosynthesis bifunctional protein HisIE</fullName>
    </recommendedName>
    <domain>
        <recommendedName>
            <fullName evidence="16">Phosphoribosyl-AMP cyclohydrolase</fullName>
            <shortName evidence="16">PRA-CH</shortName>
            <ecNumber evidence="16">3.5.4.19</ecNumber>
        </recommendedName>
    </domain>
    <domain>
        <recommendedName>
            <fullName evidence="16">Phosphoribosyl-ATP pyrophosphatase</fullName>
            <shortName evidence="16">PRA-PH</shortName>
            <ecNumber evidence="16">3.6.1.31</ecNumber>
        </recommendedName>
    </domain>
</protein>
<evidence type="ECO:0000256" key="16">
    <source>
        <dbReference type="HAMAP-Rule" id="MF_01019"/>
    </source>
</evidence>
<dbReference type="PANTHER" id="PTHR42945">
    <property type="entry name" value="HISTIDINE BIOSYNTHESIS BIFUNCTIONAL PROTEIN"/>
    <property type="match status" value="1"/>
</dbReference>
<dbReference type="SUPFAM" id="SSF141734">
    <property type="entry name" value="HisI-like"/>
    <property type="match status" value="1"/>
</dbReference>
<comment type="pathway">
    <text evidence="4 16">Amino-acid biosynthesis; L-histidine biosynthesis; L-histidine from 5-phospho-alpha-D-ribose 1-diphosphate: step 3/9.</text>
</comment>
<comment type="similarity">
    <text evidence="7 16">In the N-terminal section; belongs to the PRA-CH family.</text>
</comment>